<reference evidence="1" key="1">
    <citation type="submission" date="2022-11" db="EMBL/GenBank/DDBJ databases">
        <title>Genome Resource of Sclerotinia nivalis Strain SnTB1, a Plant Pathogen Isolated from American Ginseng.</title>
        <authorList>
            <person name="Fan S."/>
        </authorList>
    </citation>
    <scope>NUCLEOTIDE SEQUENCE</scope>
    <source>
        <strain evidence="1">SnTB1</strain>
    </source>
</reference>
<organism evidence="1 2">
    <name type="scientific">Sclerotinia nivalis</name>
    <dbReference type="NCBI Taxonomy" id="352851"/>
    <lineage>
        <taxon>Eukaryota</taxon>
        <taxon>Fungi</taxon>
        <taxon>Dikarya</taxon>
        <taxon>Ascomycota</taxon>
        <taxon>Pezizomycotina</taxon>
        <taxon>Leotiomycetes</taxon>
        <taxon>Helotiales</taxon>
        <taxon>Sclerotiniaceae</taxon>
        <taxon>Sclerotinia</taxon>
    </lineage>
</organism>
<keyword evidence="2" id="KW-1185">Reference proteome</keyword>
<dbReference type="AlphaFoldDB" id="A0A9X0AGH5"/>
<protein>
    <submittedName>
        <fullName evidence="1">Uncharacterized protein</fullName>
    </submittedName>
</protein>
<evidence type="ECO:0000313" key="2">
    <source>
        <dbReference type="Proteomes" id="UP001152300"/>
    </source>
</evidence>
<dbReference type="Proteomes" id="UP001152300">
    <property type="component" value="Unassembled WGS sequence"/>
</dbReference>
<sequence length="119" mass="13552">MAPLGDSYKDVEATRVTRVTVEIKFCENDLGSRSTEFLSLSNFLLAGLISSNTSRRLTIKMLNYQQQLMENMSDMELELQKRAAISVETISKEPYDTNEHFDLLKKKPRLLHVALSIPS</sequence>
<proteinExistence type="predicted"/>
<accession>A0A9X0AGH5</accession>
<dbReference type="EMBL" id="JAPEIS010000011">
    <property type="protein sequence ID" value="KAJ8061763.1"/>
    <property type="molecule type" value="Genomic_DNA"/>
</dbReference>
<evidence type="ECO:0000313" key="1">
    <source>
        <dbReference type="EMBL" id="KAJ8061763.1"/>
    </source>
</evidence>
<name>A0A9X0AGH5_9HELO</name>
<gene>
    <name evidence="1" type="ORF">OCU04_009560</name>
</gene>
<dbReference type="OrthoDB" id="3553744at2759"/>
<comment type="caution">
    <text evidence="1">The sequence shown here is derived from an EMBL/GenBank/DDBJ whole genome shotgun (WGS) entry which is preliminary data.</text>
</comment>